<protein>
    <recommendedName>
        <fullName evidence="3">Mitochondrial adapter protein MCP1 transmembrane domain-containing protein</fullName>
    </recommendedName>
</protein>
<keyword evidence="2" id="KW-1133">Transmembrane helix</keyword>
<keyword evidence="2" id="KW-0812">Transmembrane</keyword>
<feature type="transmembrane region" description="Helical" evidence="2">
    <location>
        <begin position="114"/>
        <end position="134"/>
    </location>
</feature>
<dbReference type="Pfam" id="PF07950">
    <property type="entry name" value="MCP1_TM"/>
    <property type="match status" value="1"/>
</dbReference>
<dbReference type="AlphaFoldDB" id="A0A6G1G4E5"/>
<dbReference type="RefSeq" id="XP_033534493.1">
    <property type="nucleotide sequence ID" value="XM_033676328.1"/>
</dbReference>
<feature type="transmembrane region" description="Helical" evidence="2">
    <location>
        <begin position="261"/>
        <end position="282"/>
    </location>
</feature>
<dbReference type="InterPro" id="IPR039960">
    <property type="entry name" value="MCP1"/>
</dbReference>
<dbReference type="GO" id="GO:0055088">
    <property type="term" value="P:lipid homeostasis"/>
    <property type="evidence" value="ECO:0007669"/>
    <property type="project" value="InterPro"/>
</dbReference>
<dbReference type="GO" id="GO:0007005">
    <property type="term" value="P:mitochondrion organization"/>
    <property type="evidence" value="ECO:0007669"/>
    <property type="project" value="TreeGrafter"/>
</dbReference>
<name>A0A6G1G4E5_9PEZI</name>
<proteinExistence type="predicted"/>
<feature type="transmembrane region" description="Helical" evidence="2">
    <location>
        <begin position="70"/>
        <end position="94"/>
    </location>
</feature>
<dbReference type="EMBL" id="ML975156">
    <property type="protein sequence ID" value="KAF1812862.1"/>
    <property type="molecule type" value="Genomic_DNA"/>
</dbReference>
<evidence type="ECO:0000259" key="3">
    <source>
        <dbReference type="Pfam" id="PF07950"/>
    </source>
</evidence>
<accession>A0A6G1G4E5</accession>
<evidence type="ECO:0000313" key="4">
    <source>
        <dbReference type="EMBL" id="KAF1812862.1"/>
    </source>
</evidence>
<dbReference type="InterPro" id="IPR012472">
    <property type="entry name" value="MCP1_TM"/>
</dbReference>
<evidence type="ECO:0000313" key="5">
    <source>
        <dbReference type="Proteomes" id="UP000504638"/>
    </source>
</evidence>
<dbReference type="PANTHER" id="PTHR38409">
    <property type="entry name" value="MDM10-COMPLEMENTING PROTEIN 1"/>
    <property type="match status" value="1"/>
</dbReference>
<dbReference type="OrthoDB" id="10259513at2759"/>
<feature type="region of interest" description="Disordered" evidence="1">
    <location>
        <begin position="1"/>
        <end position="50"/>
    </location>
</feature>
<reference evidence="6" key="3">
    <citation type="submission" date="2025-04" db="UniProtKB">
        <authorList>
            <consortium name="RefSeq"/>
        </authorList>
    </citation>
    <scope>IDENTIFICATION</scope>
    <source>
        <strain evidence="6">CBS 781.70</strain>
    </source>
</reference>
<dbReference type="PANTHER" id="PTHR38409:SF1">
    <property type="entry name" value="MITOCHONDRIAL ADAPTER PROTEIN MCP1"/>
    <property type="match status" value="1"/>
</dbReference>
<keyword evidence="2" id="KW-0472">Membrane</keyword>
<sequence>MAEEGPAAAGIDGLRELEPSPVESPSKEKKDAPLVETRQTPAHLHPSRLGLNGNHGPSYYLSRLQRYSSYTFTVFAALHFTNTALIPLAASSLSSADSYLLLTRPYYQSPLAEPLLVALPLATHIAAGLALRLVRRAQNLRRYGAARSDDAGWCARLAQGWPPLNGISILGYALVPMVAGHAFLNRGLPWIHDGGSSNVGLEYVAHGFAKHPVVSFVGFAGLVGVAAWHFTWGWARWLGWSPSGVAPGVVEYRARRKRRWYLVNAVSVVVAGVWMAGGLGVVGRGGAATGWVGRQFDDLYSKVPIVGKWL</sequence>
<reference evidence="4 6" key="1">
    <citation type="submission" date="2020-01" db="EMBL/GenBank/DDBJ databases">
        <authorList>
            <consortium name="DOE Joint Genome Institute"/>
            <person name="Haridas S."/>
            <person name="Albert R."/>
            <person name="Binder M."/>
            <person name="Bloem J."/>
            <person name="Labutti K."/>
            <person name="Salamov A."/>
            <person name="Andreopoulos B."/>
            <person name="Baker S.E."/>
            <person name="Barry K."/>
            <person name="Bills G."/>
            <person name="Bluhm B.H."/>
            <person name="Cannon C."/>
            <person name="Castanera R."/>
            <person name="Culley D.E."/>
            <person name="Daum C."/>
            <person name="Ezra D."/>
            <person name="Gonzalez J.B."/>
            <person name="Henrissat B."/>
            <person name="Kuo A."/>
            <person name="Liang C."/>
            <person name="Lipzen A."/>
            <person name="Lutzoni F."/>
            <person name="Magnuson J."/>
            <person name="Mondo S."/>
            <person name="Nolan M."/>
            <person name="Ohm R."/>
            <person name="Pangilinan J."/>
            <person name="Park H.-J."/>
            <person name="Ramirez L."/>
            <person name="Alfaro M."/>
            <person name="Sun H."/>
            <person name="Tritt A."/>
            <person name="Yoshinaga Y."/>
            <person name="Zwiers L.-H."/>
            <person name="Turgeon B.G."/>
            <person name="Goodwin S.B."/>
            <person name="Spatafora J.W."/>
            <person name="Crous P.W."/>
            <person name="Grigoriev I.V."/>
        </authorList>
    </citation>
    <scope>NUCLEOTIDE SEQUENCE</scope>
    <source>
        <strain evidence="4 6">CBS 781.70</strain>
    </source>
</reference>
<feature type="domain" description="Mitochondrial adapter protein MCP1 transmembrane" evidence="3">
    <location>
        <begin position="176"/>
        <end position="286"/>
    </location>
</feature>
<organism evidence="4">
    <name type="scientific">Eremomyces bilateralis CBS 781.70</name>
    <dbReference type="NCBI Taxonomy" id="1392243"/>
    <lineage>
        <taxon>Eukaryota</taxon>
        <taxon>Fungi</taxon>
        <taxon>Dikarya</taxon>
        <taxon>Ascomycota</taxon>
        <taxon>Pezizomycotina</taxon>
        <taxon>Dothideomycetes</taxon>
        <taxon>Dothideomycetes incertae sedis</taxon>
        <taxon>Eremomycetales</taxon>
        <taxon>Eremomycetaceae</taxon>
        <taxon>Eremomyces</taxon>
    </lineage>
</organism>
<keyword evidence="5" id="KW-1185">Reference proteome</keyword>
<dbReference type="Proteomes" id="UP000504638">
    <property type="component" value="Unplaced"/>
</dbReference>
<dbReference type="GeneID" id="54416898"/>
<evidence type="ECO:0000313" key="6">
    <source>
        <dbReference type="RefSeq" id="XP_033534493.1"/>
    </source>
</evidence>
<evidence type="ECO:0000256" key="2">
    <source>
        <dbReference type="SAM" id="Phobius"/>
    </source>
</evidence>
<dbReference type="GO" id="GO:0005741">
    <property type="term" value="C:mitochondrial outer membrane"/>
    <property type="evidence" value="ECO:0007669"/>
    <property type="project" value="TreeGrafter"/>
</dbReference>
<gene>
    <name evidence="4 6" type="ORF">P152DRAFT_395894</name>
</gene>
<reference evidence="6" key="2">
    <citation type="submission" date="2020-04" db="EMBL/GenBank/DDBJ databases">
        <authorList>
            <consortium name="NCBI Genome Project"/>
        </authorList>
    </citation>
    <scope>NUCLEOTIDE SEQUENCE</scope>
    <source>
        <strain evidence="6">CBS 781.70</strain>
    </source>
</reference>
<evidence type="ECO:0000256" key="1">
    <source>
        <dbReference type="SAM" id="MobiDB-lite"/>
    </source>
</evidence>